<dbReference type="PANTHER" id="PTHR16520">
    <property type="entry name" value="KINETOCHORE SCAFFOLD 1"/>
    <property type="match status" value="1"/>
</dbReference>
<name>D8TNZ6_VOLCA</name>
<keyword evidence="1" id="KW-0175">Coiled coil</keyword>
<accession>D8TNZ6</accession>
<dbReference type="RefSeq" id="XP_002948265.1">
    <property type="nucleotide sequence ID" value="XM_002948219.1"/>
</dbReference>
<dbReference type="GO" id="GO:0034501">
    <property type="term" value="P:protein localization to kinetochore"/>
    <property type="evidence" value="ECO:0007669"/>
    <property type="project" value="InterPro"/>
</dbReference>
<dbReference type="KEGG" id="vcn:VOLCADRAFT_88436"/>
<dbReference type="PANTHER" id="PTHR16520:SF3">
    <property type="entry name" value="KINETOCHORE SCAFFOLD 1"/>
    <property type="match status" value="1"/>
</dbReference>
<reference evidence="2 3" key="1">
    <citation type="journal article" date="2010" name="Science">
        <title>Genomic analysis of organismal complexity in the multicellular green alga Volvox carteri.</title>
        <authorList>
            <person name="Prochnik S.E."/>
            <person name="Umen J."/>
            <person name="Nedelcu A.M."/>
            <person name="Hallmann A."/>
            <person name="Miller S.M."/>
            <person name="Nishii I."/>
            <person name="Ferris P."/>
            <person name="Kuo A."/>
            <person name="Mitros T."/>
            <person name="Fritz-Laylin L.K."/>
            <person name="Hellsten U."/>
            <person name="Chapman J."/>
            <person name="Simakov O."/>
            <person name="Rensing S.A."/>
            <person name="Terry A."/>
            <person name="Pangilinan J."/>
            <person name="Kapitonov V."/>
            <person name="Jurka J."/>
            <person name="Salamov A."/>
            <person name="Shapiro H."/>
            <person name="Schmutz J."/>
            <person name="Grimwood J."/>
            <person name="Lindquist E."/>
            <person name="Lucas S."/>
            <person name="Grigoriev I.V."/>
            <person name="Schmitt R."/>
            <person name="Kirk D."/>
            <person name="Rokhsar D.S."/>
        </authorList>
    </citation>
    <scope>NUCLEOTIDE SEQUENCE [LARGE SCALE GENOMIC DNA]</scope>
    <source>
        <strain evidence="3">f. Nagariensis / Eve</strain>
    </source>
</reference>
<dbReference type="OrthoDB" id="534647at2759"/>
<protein>
    <recommendedName>
        <fullName evidence="4">Spc7 kinetochore protein domain-containing protein</fullName>
    </recommendedName>
</protein>
<gene>
    <name evidence="2" type="ORF">VOLCADRAFT_88436</name>
</gene>
<keyword evidence="3" id="KW-1185">Reference proteome</keyword>
<sequence>MALLVAQILRKRLNKENEDVTAKLQKRGKLANRRVSFAPDDELETKHIFKEDFPIARDLCTAQVAAAPHTHIDDQIGSDHLAALENLSPQSMELTNNGLEQPCAATVQVPGPGPVESTGIAVTGIEPPSEYQTHGHYQQRAVYARNLDITLNVPNLSTLVEEDEEDFGAGDISRRLGSCADTPSMHPVMLDDIGGGYLASESPTSPNMQMCSDSKHEDQEDAPLRDFWGFAPGRDDTLDVDYRKMVMGEKTYNAVYGTVGIVPDAGGVRSPLRGGPEFVPTAEGRGAAAGRTVVACDAGPAAPMQVQPAKADLAPPAVPAATQAVQPPLRRAPLQQQQPQQTELSAIKAEPLQSFSLPQALAAQQPQTRVQVHSTPFMDNTMRLLDDQTEAWRLPGHPCAYDRGRLSVASNRVLAPGTRRGAGGAGGGETTMLLGPTMTMASAGNGNTVQLLADTTNQRGAYERLVQKIPGRQDPPAVEPLPRPAVGARPGDYIAASSAAAEQRLAAFKAQASLDLKTAASSDLLEDGGLTMDAHFQMPPEPTTELSQLQDEVQARQRPVHLGSGEMPLSTTVALSQGCGMSVSAQAARAPPCAARAPSRLSCEEFLGLIDVSFINKVYRDTFQPGSDPPPKTVAEVYAAATCTRAYVDAYHAQSLDLAARLANTGTRVAHLEAELTANKQGLFMAVQMLPPAQLKMVKMQFEGLKELCRLRTVKQVKQAQLGVMEDHLAQLGARKLQLQADLDAFTAEFERLRVCAEEVESIPVVITRMRQDDEERVQEVLQRKRTIESHLQRLKALRAQNAERQQRLGAMQAEQQAKEKGRPSITALMEERCQLEERAAELRSRLDNSAMTPGSEEQLIREAVRKSETVEALLGLHSLRLDITNMEHTGTFKLLFRRAYSIVCTASDGFMDIRVTCQDATAAGLDGLAPSIRDRVHASSTALSCTIPRVQLPLRLEYTLEQLQRMCRVAQQLESCWLRFDCLQRPYAEPAVALTSQQGDAGDNFALVLRFTNADTITGVTIRMPWSAALRSDYVKPRLSVQLMSLDPPVTQRQYCDALLDTVLNKLPPGTGYITAICYAMSETLQVPSN</sequence>
<dbReference type="InterPro" id="IPR037388">
    <property type="entry name" value="Blinkin"/>
</dbReference>
<evidence type="ECO:0008006" key="4">
    <source>
        <dbReference type="Google" id="ProtNLM"/>
    </source>
</evidence>
<dbReference type="STRING" id="3068.D8TNZ6"/>
<dbReference type="GeneID" id="9624109"/>
<organism evidence="3">
    <name type="scientific">Volvox carteri f. nagariensis</name>
    <dbReference type="NCBI Taxonomy" id="3068"/>
    <lineage>
        <taxon>Eukaryota</taxon>
        <taxon>Viridiplantae</taxon>
        <taxon>Chlorophyta</taxon>
        <taxon>core chlorophytes</taxon>
        <taxon>Chlorophyceae</taxon>
        <taxon>CS clade</taxon>
        <taxon>Chlamydomonadales</taxon>
        <taxon>Volvocaceae</taxon>
        <taxon>Volvox</taxon>
    </lineage>
</organism>
<dbReference type="InParanoid" id="D8TNZ6"/>
<evidence type="ECO:0000313" key="3">
    <source>
        <dbReference type="Proteomes" id="UP000001058"/>
    </source>
</evidence>
<dbReference type="AlphaFoldDB" id="D8TNZ6"/>
<proteinExistence type="predicted"/>
<dbReference type="Proteomes" id="UP000001058">
    <property type="component" value="Unassembled WGS sequence"/>
</dbReference>
<dbReference type="EMBL" id="GL378330">
    <property type="protein sequence ID" value="EFJ50672.1"/>
    <property type="molecule type" value="Genomic_DNA"/>
</dbReference>
<evidence type="ECO:0000256" key="1">
    <source>
        <dbReference type="SAM" id="Coils"/>
    </source>
</evidence>
<evidence type="ECO:0000313" key="2">
    <source>
        <dbReference type="EMBL" id="EFJ50672.1"/>
    </source>
</evidence>
<feature type="coiled-coil region" evidence="1">
    <location>
        <begin position="788"/>
        <end position="815"/>
    </location>
</feature>
<dbReference type="GO" id="GO:0005634">
    <property type="term" value="C:nucleus"/>
    <property type="evidence" value="ECO:0007669"/>
    <property type="project" value="TreeGrafter"/>
</dbReference>
<dbReference type="GO" id="GO:0008608">
    <property type="term" value="P:attachment of spindle microtubules to kinetochore"/>
    <property type="evidence" value="ECO:0007669"/>
    <property type="project" value="InterPro"/>
</dbReference>